<organism evidence="1 2">
    <name type="scientific">Neophaeococcomyces mojaviensis</name>
    <dbReference type="NCBI Taxonomy" id="3383035"/>
    <lineage>
        <taxon>Eukaryota</taxon>
        <taxon>Fungi</taxon>
        <taxon>Dikarya</taxon>
        <taxon>Ascomycota</taxon>
        <taxon>Pezizomycotina</taxon>
        <taxon>Eurotiomycetes</taxon>
        <taxon>Chaetothyriomycetidae</taxon>
        <taxon>Chaetothyriales</taxon>
        <taxon>Chaetothyriales incertae sedis</taxon>
        <taxon>Neophaeococcomyces</taxon>
    </lineage>
</organism>
<protein>
    <submittedName>
        <fullName evidence="1">Uncharacterized protein</fullName>
    </submittedName>
</protein>
<dbReference type="EMBL" id="JAPDRQ010000185">
    <property type="protein sequence ID" value="KAJ9652729.1"/>
    <property type="molecule type" value="Genomic_DNA"/>
</dbReference>
<evidence type="ECO:0000313" key="2">
    <source>
        <dbReference type="Proteomes" id="UP001172386"/>
    </source>
</evidence>
<keyword evidence="2" id="KW-1185">Reference proteome</keyword>
<accession>A0ACC2ZYA0</accession>
<name>A0ACC2ZYA0_9EURO</name>
<evidence type="ECO:0000313" key="1">
    <source>
        <dbReference type="EMBL" id="KAJ9652729.1"/>
    </source>
</evidence>
<gene>
    <name evidence="1" type="ORF">H2198_008048</name>
</gene>
<comment type="caution">
    <text evidence="1">The sequence shown here is derived from an EMBL/GenBank/DDBJ whole genome shotgun (WGS) entry which is preliminary data.</text>
</comment>
<reference evidence="1" key="1">
    <citation type="submission" date="2022-10" db="EMBL/GenBank/DDBJ databases">
        <title>Culturing micro-colonial fungi from biological soil crusts in the Mojave desert and describing Neophaeococcomyces mojavensis, and introducing the new genera and species Taxawa tesnikishii.</title>
        <authorList>
            <person name="Kurbessoian T."/>
            <person name="Stajich J.E."/>
        </authorList>
    </citation>
    <scope>NUCLEOTIDE SEQUENCE</scope>
    <source>
        <strain evidence="1">JES_112</strain>
    </source>
</reference>
<dbReference type="Proteomes" id="UP001172386">
    <property type="component" value="Unassembled WGS sequence"/>
</dbReference>
<proteinExistence type="predicted"/>
<sequence>MEQDYISQPLQQVSPDRINQLRIPQSPSVPAYLNENAEPQPRRRDSEICVTTDVRSKIAFLNNISNSHNGSGNTHTNSFAIAGSPTRSPVRSAYYSPTKSHSRANSTFSLPADPSEMASLIQSLQAQLEQSRNRERLVAERVESLMEQLTSAHARVRHEKQAYEKEIKSLNRMQYKSELALIKCQEELREARNEQEGFKTRAEHERQAKEKARQEAFERARTLASNMEELEVAKKERDVLQTENEALKALQNSLSLATQEEVRPECCEIGVQVKLETTQEEEVASERPAACTCSENQQPTIEDFGSTESEEMQELQDELAWVRSQLKREQDLVHFMNMQCQFRACPCRQAENTGIRFVHDHEYDERQKALAEAKGLKRKAEDELPLPQYISLKKVFGLGKGKTLAEPPQQENLLEDVAMTPLPEQEDHQAEQLEIQLEDDSTLRALSEYPTMAENTTAGVVALEEAAEIPLPSPHSDDLEPTAILEDMTQVMVEPEPAATSNHFAFSTSTSSRKPLELQTPVLRQSHSAIPVGTTDDLFDIAPPRHHLPPRPSTVMGIRTTDSPIRMVPASPRHNVSLTPTTSPPRHRSVQVPLKGETSPLRNAITQQQSRSRHRERSRARSPTPGTTLPDSTSPSTATYFPITPKSRIERQHRQFHIQSHSQLHQLQTQTSTTTTMVPLRGFEDDDVFSPEKTCQTYDRAHTQPVSTDLLDHGAQSQVESAINTHQSSIMLPGTPITREAALAQIRARRDRARSDNMRKLNIVENEESGRVKTPRSVARRGVMLNRDGRDISNLSQASAPARF</sequence>